<evidence type="ECO:0000313" key="2">
    <source>
        <dbReference type="EMBL" id="KJB45577.1"/>
    </source>
</evidence>
<dbReference type="Pfam" id="PF10536">
    <property type="entry name" value="PMD"/>
    <property type="match status" value="1"/>
</dbReference>
<evidence type="ECO:0000259" key="1">
    <source>
        <dbReference type="Pfam" id="PF10536"/>
    </source>
</evidence>
<dbReference type="eggNOG" id="ENOG502QSN7">
    <property type="taxonomic scope" value="Eukaryota"/>
</dbReference>
<dbReference type="STRING" id="29730.A0A0D2PHU4"/>
<evidence type="ECO:0000313" key="3">
    <source>
        <dbReference type="Proteomes" id="UP000032304"/>
    </source>
</evidence>
<dbReference type="Proteomes" id="UP000032304">
    <property type="component" value="Chromosome 7"/>
</dbReference>
<reference evidence="2 3" key="1">
    <citation type="journal article" date="2012" name="Nature">
        <title>Repeated polyploidization of Gossypium genomes and the evolution of spinnable cotton fibres.</title>
        <authorList>
            <person name="Paterson A.H."/>
            <person name="Wendel J.F."/>
            <person name="Gundlach H."/>
            <person name="Guo H."/>
            <person name="Jenkins J."/>
            <person name="Jin D."/>
            <person name="Llewellyn D."/>
            <person name="Showmaker K.C."/>
            <person name="Shu S."/>
            <person name="Udall J."/>
            <person name="Yoo M.J."/>
            <person name="Byers R."/>
            <person name="Chen W."/>
            <person name="Doron-Faigenboim A."/>
            <person name="Duke M.V."/>
            <person name="Gong L."/>
            <person name="Grimwood J."/>
            <person name="Grover C."/>
            <person name="Grupp K."/>
            <person name="Hu G."/>
            <person name="Lee T.H."/>
            <person name="Li J."/>
            <person name="Lin L."/>
            <person name="Liu T."/>
            <person name="Marler B.S."/>
            <person name="Page J.T."/>
            <person name="Roberts A.W."/>
            <person name="Romanel E."/>
            <person name="Sanders W.S."/>
            <person name="Szadkowski E."/>
            <person name="Tan X."/>
            <person name="Tang H."/>
            <person name="Xu C."/>
            <person name="Wang J."/>
            <person name="Wang Z."/>
            <person name="Zhang D."/>
            <person name="Zhang L."/>
            <person name="Ashrafi H."/>
            <person name="Bedon F."/>
            <person name="Bowers J.E."/>
            <person name="Brubaker C.L."/>
            <person name="Chee P.W."/>
            <person name="Das S."/>
            <person name="Gingle A.R."/>
            <person name="Haigler C.H."/>
            <person name="Harker D."/>
            <person name="Hoffmann L.V."/>
            <person name="Hovav R."/>
            <person name="Jones D.C."/>
            <person name="Lemke C."/>
            <person name="Mansoor S."/>
            <person name="ur Rahman M."/>
            <person name="Rainville L.N."/>
            <person name="Rambani A."/>
            <person name="Reddy U.K."/>
            <person name="Rong J.K."/>
            <person name="Saranga Y."/>
            <person name="Scheffler B.E."/>
            <person name="Scheffler J.A."/>
            <person name="Stelly D.M."/>
            <person name="Triplett B.A."/>
            <person name="Van Deynze A."/>
            <person name="Vaslin M.F."/>
            <person name="Waghmare V.N."/>
            <person name="Walford S.A."/>
            <person name="Wright R.J."/>
            <person name="Zaki E.A."/>
            <person name="Zhang T."/>
            <person name="Dennis E.S."/>
            <person name="Mayer K.F."/>
            <person name="Peterson D.G."/>
            <person name="Rokhsar D.S."/>
            <person name="Wang X."/>
            <person name="Schmutz J."/>
        </authorList>
    </citation>
    <scope>NUCLEOTIDE SEQUENCE [LARGE SCALE GENOMIC DNA]</scope>
</reference>
<dbReference type="PANTHER" id="PTHR46033">
    <property type="entry name" value="PROTEIN MAIN-LIKE 2"/>
    <property type="match status" value="1"/>
</dbReference>
<organism evidence="2 3">
    <name type="scientific">Gossypium raimondii</name>
    <name type="common">Peruvian cotton</name>
    <name type="synonym">Gossypium klotzschianum subsp. raimondii</name>
    <dbReference type="NCBI Taxonomy" id="29730"/>
    <lineage>
        <taxon>Eukaryota</taxon>
        <taxon>Viridiplantae</taxon>
        <taxon>Streptophyta</taxon>
        <taxon>Embryophyta</taxon>
        <taxon>Tracheophyta</taxon>
        <taxon>Spermatophyta</taxon>
        <taxon>Magnoliopsida</taxon>
        <taxon>eudicotyledons</taxon>
        <taxon>Gunneridae</taxon>
        <taxon>Pentapetalae</taxon>
        <taxon>rosids</taxon>
        <taxon>malvids</taxon>
        <taxon>Malvales</taxon>
        <taxon>Malvaceae</taxon>
        <taxon>Malvoideae</taxon>
        <taxon>Gossypium</taxon>
    </lineage>
</organism>
<accession>A0A0D2PHU4</accession>
<dbReference type="OMA" id="NENPWIS"/>
<gene>
    <name evidence="2" type="ORF">B456_007G313400</name>
</gene>
<dbReference type="InterPro" id="IPR044824">
    <property type="entry name" value="MAIN-like"/>
</dbReference>
<sequence length="531" mass="61351">MEIHSPPPPDTIVEEREEHMVSPNGGHITIRKAHFLKPTDTSSNGKVSELPQHCLSPKPFIYDLKDLSEKGVWETWVHNMHGKYQALWEQVGIYKAIPSSRYHIKQHKELVLGIVEKWCLETYFCFSMGPLKTKQPVEVEEKLIKGRKEAARGRCMFASPKDWMDYFMGTGHKLEHEAFLSLWLSNFVFVTSTSIHYVGRHVFPIAIHLARGNRVALAPAVLSRIYRGLCWFKDRIFCSLMVQTNELVNVYIPFQLVLVWVWERFLGSRPMPNSISYDEPRIARWHRLKVNVSDIKLPINSVGKSFQWRPYAIAINGWSVPKFYGDDTHLNEDIHSFARCLRVNELVGLESIEQYLPQRVSMQFEMDQDLPGFGAYISIMLNLLTRKSKIVLESPLASMSTICCFEGTNDMHTWPSSTFSLIKLFQSDVTLQYSNWWKQSMLSHCDVIKLFLKRPRGPRTTCEVNMESFFKDEKDGTLKNIRDPLPIGECQKVPTLKDRGEGSKTLDLLTLGLELEAQICRLEKHFAKLKK</sequence>
<name>A0A0D2PHU4_GOSRA</name>
<dbReference type="GO" id="GO:0010073">
    <property type="term" value="P:meristem maintenance"/>
    <property type="evidence" value="ECO:0007669"/>
    <property type="project" value="InterPro"/>
</dbReference>
<keyword evidence="3" id="KW-1185">Reference proteome</keyword>
<dbReference type="Gramene" id="KJB45577">
    <property type="protein sequence ID" value="KJB45577"/>
    <property type="gene ID" value="B456_007G313400"/>
</dbReference>
<proteinExistence type="predicted"/>
<protein>
    <recommendedName>
        <fullName evidence="1">Aminotransferase-like plant mobile domain-containing protein</fullName>
    </recommendedName>
</protein>
<dbReference type="EMBL" id="CM001746">
    <property type="protein sequence ID" value="KJB45577.1"/>
    <property type="molecule type" value="Genomic_DNA"/>
</dbReference>
<feature type="domain" description="Aminotransferase-like plant mobile" evidence="1">
    <location>
        <begin position="129"/>
        <end position="438"/>
    </location>
</feature>
<dbReference type="PANTHER" id="PTHR46033:SF80">
    <property type="entry name" value="PROTEIN MAIN-LIKE 2-LIKE"/>
    <property type="match status" value="1"/>
</dbReference>
<dbReference type="AlphaFoldDB" id="A0A0D2PHU4"/>
<dbReference type="InterPro" id="IPR019557">
    <property type="entry name" value="AminoTfrase-like_pln_mobile"/>
</dbReference>